<reference evidence="4 5" key="1">
    <citation type="submission" date="2017-07" db="EMBL/GenBank/DDBJ databases">
        <authorList>
            <person name="Talla V."/>
            <person name="Backstrom N."/>
        </authorList>
    </citation>
    <scope>NUCLEOTIDE SEQUENCE [LARGE SCALE GENOMIC DNA]</scope>
</reference>
<comment type="catalytic activity">
    <reaction evidence="1">
        <text>S-ubiquitinyl-[E2 ubiquitin-conjugating enzyme]-L-cysteine + [acceptor protein]-L-lysine = [E2 ubiquitin-conjugating enzyme]-L-cysteine + N(6)-ubiquitinyl-[acceptor protein]-L-lysine.</text>
        <dbReference type="EC" id="2.3.2.27"/>
    </reaction>
</comment>
<dbReference type="Gene3D" id="1.10.10.2670">
    <property type="entry name" value="E3 ubiquitin-protein ligase"/>
    <property type="match status" value="1"/>
</dbReference>
<dbReference type="EMBL" id="FZQP02002192">
    <property type="protein sequence ID" value="VVC94978.1"/>
    <property type="molecule type" value="Genomic_DNA"/>
</dbReference>
<evidence type="ECO:0000256" key="1">
    <source>
        <dbReference type="RuleBase" id="RU366018"/>
    </source>
</evidence>
<evidence type="ECO:0000313" key="4">
    <source>
        <dbReference type="EMBL" id="VVC94978.1"/>
    </source>
</evidence>
<dbReference type="GO" id="GO:0016567">
    <property type="term" value="P:protein ubiquitination"/>
    <property type="evidence" value="ECO:0007669"/>
    <property type="project" value="UniProtKB-UniRule"/>
</dbReference>
<evidence type="ECO:0000313" key="5">
    <source>
        <dbReference type="Proteomes" id="UP000324832"/>
    </source>
</evidence>
<dbReference type="GO" id="GO:0000151">
    <property type="term" value="C:ubiquitin ligase complex"/>
    <property type="evidence" value="ECO:0007669"/>
    <property type="project" value="TreeGrafter"/>
</dbReference>
<evidence type="ECO:0000256" key="2">
    <source>
        <dbReference type="SAM" id="MobiDB-lite"/>
    </source>
</evidence>
<evidence type="ECO:0000259" key="3">
    <source>
        <dbReference type="Pfam" id="PF22960"/>
    </source>
</evidence>
<protein>
    <recommendedName>
        <fullName evidence="1">E3 ubiquitin-protein ligase</fullName>
        <ecNumber evidence="1">2.3.2.27</ecNumber>
    </recommendedName>
</protein>
<comment type="function">
    <text evidence="1">Ubiquitin ligase protein which is a component of the N-end rule pathway. Recognizes and binds to proteins bearing specific N-terminal residues that are destabilizing according to the N-end rule, leading to their ubiquitination and subsequent degradation.</text>
</comment>
<feature type="region of interest" description="Disordered" evidence="2">
    <location>
        <begin position="627"/>
        <end position="651"/>
    </location>
</feature>
<accession>A0A5E4Q9R4</accession>
<keyword evidence="1" id="KW-0863">Zinc-finger</keyword>
<sequence length="753" mass="86330">MQNDCRMWKAARTAWHRLLITTTLMDYSTKKAMAILFTKNYGSILKDFIRDDHDHSFSISSLSVQLYTTPTIAHHLIAKHDALFVVMNTFVSECNRRCNVEGRLEFERNHLSMAFKRAQFILYDVKYLLGSVPTAFDDDLRKGFLHGLSLMLNLLVMMQDMDSVVRQVGQHMEYEPEWETAFNLHVKLAHSITLTLEWCGVERAVCASAYRMALRRHADIAHYQPTQLRELGNQSASVIPYDVSKEPVSVHRPLSRFIAGLHLHLHKHGLSFHSKEFDRQDRPKPSPEELIEPLLRTSAMIAQVHAGMWRRNGFALLNQLYFYHNVKCRTEMYDRDVVMMQIGASLIESNEFIIHVLNKYNLLEWAADDFEQTQIEDDTLRHTISMVEEFLGLLITIVGSRYVPGVGEVTNEERTKKEIIQMLCVKPMPHSELNRSLPEDELHETGLEAVIHEVAEFSKPSGGNNRGVYRLKPHLYDEYDAFFYHYTREELSRSEEEQRNRRKAAGLAECCPPPPLPKLCAPFRLLASLLQSDAALHVLRRVLERALDLRARCFSEPQVHKTLHLIGYGLRDEESGHYEFVAFAERAARCGLLDMVHRLVASPRVDAHRDLAKWLLAKMRQLLGNKDQIGDGDKMEVESEEKPTDENAEKEKARRAQLAAERRAKLMAQMKAQMNNFISNNSTLFEETTTEVTEEEQSQDLVSLYRGAALGVWGGGISDPPRVCIMCQEQGRVESVSEPMVVVAFVQQSRVLA</sequence>
<dbReference type="PANTHER" id="PTHR21497:SF24">
    <property type="entry name" value="E3 UBIQUITIN-PROTEIN LIGASE UBR1"/>
    <property type="match status" value="1"/>
</dbReference>
<dbReference type="InterPro" id="IPR042065">
    <property type="entry name" value="E3_ELL-like"/>
</dbReference>
<dbReference type="GO" id="GO:0061630">
    <property type="term" value="F:ubiquitin protein ligase activity"/>
    <property type="evidence" value="ECO:0007669"/>
    <property type="project" value="UniProtKB-UniRule"/>
</dbReference>
<dbReference type="EC" id="2.3.2.27" evidence="1"/>
<dbReference type="InterPro" id="IPR055194">
    <property type="entry name" value="UBR1-like_WH"/>
</dbReference>
<dbReference type="GO" id="GO:0005737">
    <property type="term" value="C:cytoplasm"/>
    <property type="evidence" value="ECO:0007669"/>
    <property type="project" value="TreeGrafter"/>
</dbReference>
<dbReference type="InterPro" id="IPR036390">
    <property type="entry name" value="WH_DNA-bd_sf"/>
</dbReference>
<dbReference type="AlphaFoldDB" id="A0A5E4Q9R4"/>
<gene>
    <name evidence="4" type="ORF">LSINAPIS_LOCUS6804</name>
</gene>
<dbReference type="Proteomes" id="UP000324832">
    <property type="component" value="Unassembled WGS sequence"/>
</dbReference>
<dbReference type="SUPFAM" id="SSF46785">
    <property type="entry name" value="Winged helix' DNA-binding domain"/>
    <property type="match status" value="1"/>
</dbReference>
<dbReference type="UniPathway" id="UPA00143"/>
<feature type="domain" description="E3 ubiquitin-protein ligase UBR1-like winged-helix" evidence="3">
    <location>
        <begin position="415"/>
        <end position="512"/>
    </location>
</feature>
<keyword evidence="5" id="KW-1185">Reference proteome</keyword>
<feature type="compositionally biased region" description="Basic and acidic residues" evidence="2">
    <location>
        <begin position="628"/>
        <end position="651"/>
    </location>
</feature>
<feature type="non-terminal residue" evidence="4">
    <location>
        <position position="753"/>
    </location>
</feature>
<comment type="pathway">
    <text evidence="1">Protein modification; protein ubiquitination.</text>
</comment>
<name>A0A5E4Q9R4_9NEOP</name>
<keyword evidence="1" id="KW-0479">Metal-binding</keyword>
<keyword evidence="1" id="KW-0833">Ubl conjugation pathway</keyword>
<dbReference type="Pfam" id="PF22960">
    <property type="entry name" value="WHD_UBR1"/>
    <property type="match status" value="1"/>
</dbReference>
<dbReference type="GO" id="GO:0071596">
    <property type="term" value="P:ubiquitin-dependent protein catabolic process via the N-end rule pathway"/>
    <property type="evidence" value="ECO:0007669"/>
    <property type="project" value="UniProtKB-UniRule"/>
</dbReference>
<dbReference type="PANTHER" id="PTHR21497">
    <property type="entry name" value="UBIQUITIN LIGASE E3 ALPHA-RELATED"/>
    <property type="match status" value="1"/>
</dbReference>
<keyword evidence="1" id="KW-0808">Transferase</keyword>
<organism evidence="4 5">
    <name type="scientific">Leptidea sinapis</name>
    <dbReference type="NCBI Taxonomy" id="189913"/>
    <lineage>
        <taxon>Eukaryota</taxon>
        <taxon>Metazoa</taxon>
        <taxon>Ecdysozoa</taxon>
        <taxon>Arthropoda</taxon>
        <taxon>Hexapoda</taxon>
        <taxon>Insecta</taxon>
        <taxon>Pterygota</taxon>
        <taxon>Neoptera</taxon>
        <taxon>Endopterygota</taxon>
        <taxon>Lepidoptera</taxon>
        <taxon>Glossata</taxon>
        <taxon>Ditrysia</taxon>
        <taxon>Papilionoidea</taxon>
        <taxon>Pieridae</taxon>
        <taxon>Dismorphiinae</taxon>
        <taxon>Leptidea</taxon>
    </lineage>
</organism>
<proteinExistence type="inferred from homology"/>
<dbReference type="InterPro" id="IPR039164">
    <property type="entry name" value="UBR1-like"/>
</dbReference>
<dbReference type="GO" id="GO:0008270">
    <property type="term" value="F:zinc ion binding"/>
    <property type="evidence" value="ECO:0007669"/>
    <property type="project" value="UniProtKB-UniRule"/>
</dbReference>
<comment type="similarity">
    <text evidence="1">Belongs to the E3 ubiquitin-protein ligase UBR1-like family.</text>
</comment>
<keyword evidence="1" id="KW-0862">Zinc</keyword>